<reference evidence="1" key="1">
    <citation type="submission" date="2022-09" db="EMBL/GenBank/DDBJ databases">
        <authorList>
            <person name="Orihara K."/>
        </authorList>
    </citation>
    <scope>NUCLEOTIDE SEQUENCE</scope>
    <source>
        <strain evidence="1">YIT 13062</strain>
    </source>
</reference>
<gene>
    <name evidence="1" type="ORF">OB951_05850</name>
</gene>
<proteinExistence type="predicted"/>
<name>A0AA43P6U7_9BIFI</name>
<reference evidence="1" key="2">
    <citation type="journal article" date="2023" name="Gut Microbes">
        <title>Characterization of Bifidobacterium kashiwanohense that utilizes both milk- and plant-derived oligosaccharides.</title>
        <authorList>
            <person name="Orihara K."/>
            <person name="Yahagi K."/>
            <person name="Saito Y."/>
            <person name="Watanabe Y."/>
            <person name="Sasai T."/>
            <person name="Hara T."/>
            <person name="Tsukuda N."/>
            <person name="Oki K."/>
            <person name="Fujimoto J."/>
            <person name="Matsuki T."/>
        </authorList>
    </citation>
    <scope>NUCLEOTIDE SEQUENCE</scope>
    <source>
        <strain evidence="1">YIT 13062</strain>
    </source>
</reference>
<dbReference type="AlphaFoldDB" id="A0AA43P6U7"/>
<organism evidence="1 2">
    <name type="scientific">Bifidobacterium catenulatum subsp. kashiwanohense</name>
    <dbReference type="NCBI Taxonomy" id="630129"/>
    <lineage>
        <taxon>Bacteria</taxon>
        <taxon>Bacillati</taxon>
        <taxon>Actinomycetota</taxon>
        <taxon>Actinomycetes</taxon>
        <taxon>Bifidobacteriales</taxon>
        <taxon>Bifidobacteriaceae</taxon>
        <taxon>Bifidobacterium</taxon>
    </lineage>
</organism>
<protein>
    <recommendedName>
        <fullName evidence="3">Bifunctional glutamine-synthetase adenylyltransferase/deadenyltransferase</fullName>
    </recommendedName>
</protein>
<evidence type="ECO:0008006" key="3">
    <source>
        <dbReference type="Google" id="ProtNLM"/>
    </source>
</evidence>
<dbReference type="RefSeq" id="WP_033501171.1">
    <property type="nucleotide sequence ID" value="NZ_JAOPMH010000007.1"/>
</dbReference>
<dbReference type="Proteomes" id="UP001161916">
    <property type="component" value="Unassembled WGS sequence"/>
</dbReference>
<evidence type="ECO:0000313" key="2">
    <source>
        <dbReference type="Proteomes" id="UP001161916"/>
    </source>
</evidence>
<sequence length="106" mass="12057">MTSMQHKFGALDLIRAGLQDFDKARTLFDELHNDGIDDDRMRLLLTTLEKACDPDVALSNLVDIIKVMQSQGKDFTNIIADENSFVRLITVLGVTRHVRRNVQPLF</sequence>
<evidence type="ECO:0000313" key="1">
    <source>
        <dbReference type="EMBL" id="MDH7890123.1"/>
    </source>
</evidence>
<comment type="caution">
    <text evidence="1">The sequence shown here is derived from an EMBL/GenBank/DDBJ whole genome shotgun (WGS) entry which is preliminary data.</text>
</comment>
<accession>A0AA43P6U7</accession>
<dbReference type="EMBL" id="JAOPMH010000007">
    <property type="protein sequence ID" value="MDH7890123.1"/>
    <property type="molecule type" value="Genomic_DNA"/>
</dbReference>